<dbReference type="EnsemblMetazoa" id="XM_014386167.2">
    <property type="protein sequence ID" value="XP_014241653.1"/>
    <property type="gene ID" value="LOC106662245"/>
</dbReference>
<keyword evidence="2" id="KW-1185">Reference proteome</keyword>
<dbReference type="OMA" id="GLLEWMI"/>
<dbReference type="OrthoDB" id="6375980at2759"/>
<name>A0A8I6R9R0_CIMLE</name>
<sequence length="200" mass="23266">MSQCHDWPRMKMNECWNLDMIIDAFKKGDVHETIELHSLSNSTYLLWPKPKMEDFDFLKDALNDLEVVEVLSIGAGSGLFEWALEKISGIPVLAVELDRIYWKNTPRPNFKAHIFADEELLRCRLESGNAALLFSYFNDYKHFLRYLSLFTGSVLILIGPECHGRYSMPTPFDSNIPKEWKLWCSKEISSTKDFITVYTK</sequence>
<dbReference type="GeneID" id="106662245"/>
<dbReference type="KEGG" id="clec:106662245"/>
<evidence type="ECO:0000313" key="2">
    <source>
        <dbReference type="Proteomes" id="UP000494040"/>
    </source>
</evidence>
<dbReference type="RefSeq" id="XP_014241653.1">
    <property type="nucleotide sequence ID" value="XM_014386167.2"/>
</dbReference>
<evidence type="ECO:0000313" key="1">
    <source>
        <dbReference type="EnsemblMetazoa" id="XP_014241653.1"/>
    </source>
</evidence>
<dbReference type="Proteomes" id="UP000494040">
    <property type="component" value="Unassembled WGS sequence"/>
</dbReference>
<dbReference type="AlphaFoldDB" id="A0A8I6R9R0"/>
<accession>A0A8I6R9R0</accession>
<proteinExistence type="predicted"/>
<reference evidence="1" key="1">
    <citation type="submission" date="2022-01" db="UniProtKB">
        <authorList>
            <consortium name="EnsemblMetazoa"/>
        </authorList>
    </citation>
    <scope>IDENTIFICATION</scope>
</reference>
<organism evidence="1 2">
    <name type="scientific">Cimex lectularius</name>
    <name type="common">Bed bug</name>
    <name type="synonym">Acanthia lectularia</name>
    <dbReference type="NCBI Taxonomy" id="79782"/>
    <lineage>
        <taxon>Eukaryota</taxon>
        <taxon>Metazoa</taxon>
        <taxon>Ecdysozoa</taxon>
        <taxon>Arthropoda</taxon>
        <taxon>Hexapoda</taxon>
        <taxon>Insecta</taxon>
        <taxon>Pterygota</taxon>
        <taxon>Neoptera</taxon>
        <taxon>Paraneoptera</taxon>
        <taxon>Hemiptera</taxon>
        <taxon>Heteroptera</taxon>
        <taxon>Panheteroptera</taxon>
        <taxon>Cimicomorpha</taxon>
        <taxon>Cimicidae</taxon>
        <taxon>Cimex</taxon>
    </lineage>
</organism>
<protein>
    <submittedName>
        <fullName evidence="1">Uncharacterized protein</fullName>
    </submittedName>
</protein>